<evidence type="ECO:0000313" key="1">
    <source>
        <dbReference type="EMBL" id="MEQ2300158.1"/>
    </source>
</evidence>
<dbReference type="EMBL" id="JAHRIP010049028">
    <property type="protein sequence ID" value="MEQ2300158.1"/>
    <property type="molecule type" value="Genomic_DNA"/>
</dbReference>
<dbReference type="PANTHER" id="PTHR43763">
    <property type="entry name" value="XAA-PRO AMINOPEPTIDASE 1"/>
    <property type="match status" value="1"/>
</dbReference>
<accession>A0ABV0Z1V6</accession>
<dbReference type="InterPro" id="IPR050422">
    <property type="entry name" value="X-Pro_aminopeptidase_P"/>
</dbReference>
<evidence type="ECO:0000313" key="2">
    <source>
        <dbReference type="Proteomes" id="UP001469553"/>
    </source>
</evidence>
<proteinExistence type="predicted"/>
<organism evidence="1 2">
    <name type="scientific">Ameca splendens</name>
    <dbReference type="NCBI Taxonomy" id="208324"/>
    <lineage>
        <taxon>Eukaryota</taxon>
        <taxon>Metazoa</taxon>
        <taxon>Chordata</taxon>
        <taxon>Craniata</taxon>
        <taxon>Vertebrata</taxon>
        <taxon>Euteleostomi</taxon>
        <taxon>Actinopterygii</taxon>
        <taxon>Neopterygii</taxon>
        <taxon>Teleostei</taxon>
        <taxon>Neoteleostei</taxon>
        <taxon>Acanthomorphata</taxon>
        <taxon>Ovalentaria</taxon>
        <taxon>Atherinomorphae</taxon>
        <taxon>Cyprinodontiformes</taxon>
        <taxon>Goodeidae</taxon>
        <taxon>Ameca</taxon>
    </lineage>
</organism>
<dbReference type="Proteomes" id="UP001469553">
    <property type="component" value="Unassembled WGS sequence"/>
</dbReference>
<comment type="caution">
    <text evidence="1">The sequence shown here is derived from an EMBL/GenBank/DDBJ whole genome shotgun (WGS) entry which is preliminary data.</text>
</comment>
<dbReference type="Gene3D" id="3.40.350.10">
    <property type="entry name" value="Creatinase/prolidase N-terminal domain"/>
    <property type="match status" value="1"/>
</dbReference>
<name>A0ABV0Z1V6_9TELE</name>
<keyword evidence="2" id="KW-1185">Reference proteome</keyword>
<dbReference type="InterPro" id="IPR029149">
    <property type="entry name" value="Creatin/AminoP/Spt16_N"/>
</dbReference>
<dbReference type="PANTHER" id="PTHR43763:SF4">
    <property type="entry name" value="XAA-PRO AMINOPEPTIDASE 2"/>
    <property type="match status" value="1"/>
</dbReference>
<gene>
    <name evidence="1" type="ORF">AMECASPLE_022451</name>
</gene>
<protein>
    <submittedName>
        <fullName evidence="1">Uncharacterized protein</fullName>
    </submittedName>
</protein>
<sequence>MSSPNLWNIPTYIWEPATSVEMDGLALGQRGQSSFILSDNQTMQWVVGKLVPISSSLWARGGVHPGQVASPSQGNTKTTMHTVIHTPKGNLERPINLTGMSLDCGRKPEYPLSQHSESRMPSMWLWTLSVAVLTGNLFSAAAYERTERNCSLMPPYVPSTAVNTTLQLQELRERMLPLNISAYIIPGTDAHLSEYIAPRDARMAFMTGFTGSAGTILSSSSSSSSS</sequence>
<reference evidence="1 2" key="1">
    <citation type="submission" date="2021-06" db="EMBL/GenBank/DDBJ databases">
        <authorList>
            <person name="Palmer J.M."/>
        </authorList>
    </citation>
    <scope>NUCLEOTIDE SEQUENCE [LARGE SCALE GENOMIC DNA]</scope>
    <source>
        <strain evidence="1 2">AS_MEX2019</strain>
        <tissue evidence="1">Muscle</tissue>
    </source>
</reference>